<dbReference type="Proteomes" id="UP000231655">
    <property type="component" value="Unassembled WGS sequence"/>
</dbReference>
<evidence type="ECO:0000313" key="3">
    <source>
        <dbReference type="EMBL" id="SNY59041.1"/>
    </source>
</evidence>
<evidence type="ECO:0000313" key="5">
    <source>
        <dbReference type="Proteomes" id="UP000231702"/>
    </source>
</evidence>
<accession>A0A285JIX1</accession>
<dbReference type="Pfam" id="PF01755">
    <property type="entry name" value="Glyco_transf_25"/>
    <property type="match status" value="1"/>
</dbReference>
<feature type="domain" description="Glycosyl transferase family 25" evidence="1">
    <location>
        <begin position="56"/>
        <end position="182"/>
    </location>
</feature>
<reference evidence="2 5" key="2">
    <citation type="journal article" date="2018" name="Int. J. Syst. Evol. Microbiol.">
        <title>Pseudooceanicola lipolyticus sp. nov., a marine alphaproteobacterium, reclassification of Oceanicola flagellatus as Pseudooceanicola flagellatus comb. nov. and emended description of the genus Pseudooceanicola.</title>
        <authorList>
            <person name="Huang M.-M."/>
            <person name="Guo L.-L."/>
            <person name="Wu Y.-H."/>
            <person name="Lai Q.-L."/>
            <person name="Shao Z.-Z."/>
            <person name="Wang C.-S."/>
            <person name="Wu M."/>
            <person name="Xu X.-W."/>
        </authorList>
    </citation>
    <scope>NUCLEOTIDE SEQUENCE [LARGE SCALE GENOMIC DNA]</scope>
    <source>
        <strain evidence="2 5">Ar-45</strain>
    </source>
</reference>
<dbReference type="EMBL" id="OBEA01000008">
    <property type="protein sequence ID" value="SNY59041.1"/>
    <property type="molecule type" value="Genomic_DNA"/>
</dbReference>
<keyword evidence="3" id="KW-0808">Transferase</keyword>
<proteinExistence type="predicted"/>
<gene>
    <name evidence="2" type="ORF">CVM39_04135</name>
    <name evidence="3" type="ORF">SAMN06297129_3684</name>
</gene>
<sequence>MSRADTRSCGALPVLVVTCAKSPPARVSSAQQKIAAIAPELPVSLVMGAVSEDPVIDELYDERANRMRMKRSLTRTEIAIYISHRRAWQTLLDSNAPAALVLEDDYAIRDEGMVRQVLSDWENVLGQGRHMVKLFDFRKQRRGTAAFVETVGSVPLVKWNSPTAGMVAYLITREGAQRFLSRRRIYRQVDEDAKYFWELGLDIWSVPGCPIDEVSHELGGSLVEGERRLARKKVSWRSLKGMLLTADRKLRTWWHLGREMRQARKSPASQTSIRATRSDR</sequence>
<evidence type="ECO:0000313" key="4">
    <source>
        <dbReference type="Proteomes" id="UP000231655"/>
    </source>
</evidence>
<dbReference type="InterPro" id="IPR002654">
    <property type="entry name" value="Glyco_trans_25"/>
</dbReference>
<reference evidence="3 4" key="1">
    <citation type="submission" date="2017-09" db="EMBL/GenBank/DDBJ databases">
        <authorList>
            <person name="Ehlers B."/>
            <person name="Leendertz F.H."/>
        </authorList>
    </citation>
    <scope>NUCLEOTIDE SEQUENCE [LARGE SCALE GENOMIC DNA]</scope>
    <source>
        <strain evidence="3 4">CGMCC 1.12662</strain>
    </source>
</reference>
<name>A0A285JIX1_9RHOB</name>
<dbReference type="GO" id="GO:0016740">
    <property type="term" value="F:transferase activity"/>
    <property type="evidence" value="ECO:0007669"/>
    <property type="project" value="UniProtKB-KW"/>
</dbReference>
<evidence type="ECO:0000313" key="2">
    <source>
        <dbReference type="EMBL" id="PJE30993.1"/>
    </source>
</evidence>
<protein>
    <submittedName>
        <fullName evidence="3">Glycosyltransferase involved in LPS biosynthesis, GR25 family</fullName>
    </submittedName>
</protein>
<dbReference type="Proteomes" id="UP000231702">
    <property type="component" value="Unassembled WGS sequence"/>
</dbReference>
<dbReference type="EMBL" id="PGTD01000011">
    <property type="protein sequence ID" value="PJE30993.1"/>
    <property type="molecule type" value="Genomic_DNA"/>
</dbReference>
<dbReference type="AlphaFoldDB" id="A0A285JIX1"/>
<dbReference type="RefSeq" id="WP_097147363.1">
    <property type="nucleotide sequence ID" value="NZ_OBEA01000008.1"/>
</dbReference>
<evidence type="ECO:0000259" key="1">
    <source>
        <dbReference type="Pfam" id="PF01755"/>
    </source>
</evidence>
<keyword evidence="5" id="KW-1185">Reference proteome</keyword>
<organism evidence="3 4">
    <name type="scientific">Pseudooceanicola antarcticus</name>
    <dbReference type="NCBI Taxonomy" id="1247613"/>
    <lineage>
        <taxon>Bacteria</taxon>
        <taxon>Pseudomonadati</taxon>
        <taxon>Pseudomonadota</taxon>
        <taxon>Alphaproteobacteria</taxon>
        <taxon>Rhodobacterales</taxon>
        <taxon>Paracoccaceae</taxon>
        <taxon>Pseudooceanicola</taxon>
    </lineage>
</organism>
<dbReference type="OrthoDB" id="259382at2"/>